<dbReference type="PRINTS" id="PR01407">
    <property type="entry name" value="BUTYPHLNCDUF"/>
</dbReference>
<dbReference type="EMBL" id="SRLO01000404">
    <property type="protein sequence ID" value="TNN57468.1"/>
    <property type="molecule type" value="Genomic_DNA"/>
</dbReference>
<dbReference type="PANTHER" id="PTHR24103">
    <property type="entry name" value="E3 UBIQUITIN-PROTEIN LIGASE TRIM"/>
    <property type="match status" value="1"/>
</dbReference>
<accession>A0A4Z2GV92</accession>
<dbReference type="InterPro" id="IPR043136">
    <property type="entry name" value="B30.2/SPRY_sf"/>
</dbReference>
<keyword evidence="1" id="KW-1133">Transmembrane helix</keyword>
<evidence type="ECO:0000313" key="3">
    <source>
        <dbReference type="EMBL" id="TNN57468.1"/>
    </source>
</evidence>
<evidence type="ECO:0000256" key="1">
    <source>
        <dbReference type="SAM" id="Phobius"/>
    </source>
</evidence>
<gene>
    <name evidence="3" type="primary">Slc7a10_1</name>
    <name evidence="3" type="ORF">EYF80_032292</name>
</gene>
<dbReference type="SMART" id="SM00589">
    <property type="entry name" value="PRY"/>
    <property type="match status" value="1"/>
</dbReference>
<protein>
    <submittedName>
        <fullName evidence="3">Asc-type amino acid transporter 1</fullName>
    </submittedName>
</protein>
<organism evidence="3 4">
    <name type="scientific">Liparis tanakae</name>
    <name type="common">Tanaka's snailfish</name>
    <dbReference type="NCBI Taxonomy" id="230148"/>
    <lineage>
        <taxon>Eukaryota</taxon>
        <taxon>Metazoa</taxon>
        <taxon>Chordata</taxon>
        <taxon>Craniata</taxon>
        <taxon>Vertebrata</taxon>
        <taxon>Euteleostomi</taxon>
        <taxon>Actinopterygii</taxon>
        <taxon>Neopterygii</taxon>
        <taxon>Teleostei</taxon>
        <taxon>Neoteleostei</taxon>
        <taxon>Acanthomorphata</taxon>
        <taxon>Eupercaria</taxon>
        <taxon>Perciformes</taxon>
        <taxon>Cottioidei</taxon>
        <taxon>Cottales</taxon>
        <taxon>Liparidae</taxon>
        <taxon>Liparis</taxon>
    </lineage>
</organism>
<dbReference type="Proteomes" id="UP000314294">
    <property type="component" value="Unassembled WGS sequence"/>
</dbReference>
<dbReference type="Pfam" id="PF13765">
    <property type="entry name" value="PRY"/>
    <property type="match status" value="1"/>
</dbReference>
<keyword evidence="1" id="KW-0472">Membrane</keyword>
<dbReference type="InterPro" id="IPR006574">
    <property type="entry name" value="PRY"/>
</dbReference>
<keyword evidence="4" id="KW-1185">Reference proteome</keyword>
<dbReference type="InterPro" id="IPR050143">
    <property type="entry name" value="TRIM/RBCC"/>
</dbReference>
<feature type="transmembrane region" description="Helical" evidence="1">
    <location>
        <begin position="301"/>
        <end position="325"/>
    </location>
</feature>
<comment type="caution">
    <text evidence="3">The sequence shown here is derived from an EMBL/GenBank/DDBJ whole genome shotgun (WGS) entry which is preliminary data.</text>
</comment>
<proteinExistence type="predicted"/>
<dbReference type="AlphaFoldDB" id="A0A4Z2GV92"/>
<feature type="domain" description="B30.2/SPRY" evidence="2">
    <location>
        <begin position="115"/>
        <end position="310"/>
    </location>
</feature>
<dbReference type="Gene3D" id="2.60.120.920">
    <property type="match status" value="1"/>
</dbReference>
<dbReference type="OrthoDB" id="3257095at2759"/>
<dbReference type="InterPro" id="IPR013320">
    <property type="entry name" value="ConA-like_dom_sf"/>
</dbReference>
<keyword evidence="1" id="KW-0812">Transmembrane</keyword>
<dbReference type="InterPro" id="IPR003879">
    <property type="entry name" value="Butyrophylin_SPRY"/>
</dbReference>
<dbReference type="SUPFAM" id="SSF49899">
    <property type="entry name" value="Concanavalin A-like lectins/glucanases"/>
    <property type="match status" value="1"/>
</dbReference>
<evidence type="ECO:0000259" key="2">
    <source>
        <dbReference type="PROSITE" id="PS50188"/>
    </source>
</evidence>
<feature type="transmembrane region" description="Helical" evidence="1">
    <location>
        <begin position="268"/>
        <end position="289"/>
    </location>
</feature>
<feature type="transmembrane region" description="Helical" evidence="1">
    <location>
        <begin position="331"/>
        <end position="350"/>
    </location>
</feature>
<name>A0A4Z2GV92_9TELE</name>
<reference evidence="3 4" key="1">
    <citation type="submission" date="2019-03" db="EMBL/GenBank/DDBJ databases">
        <title>First draft genome of Liparis tanakae, snailfish: a comprehensive survey of snailfish specific genes.</title>
        <authorList>
            <person name="Kim W."/>
            <person name="Song I."/>
            <person name="Jeong J.-H."/>
            <person name="Kim D."/>
            <person name="Kim S."/>
            <person name="Ryu S."/>
            <person name="Song J.Y."/>
            <person name="Lee S.K."/>
        </authorList>
    </citation>
    <scope>NUCLEOTIDE SEQUENCE [LARGE SCALE GENOMIC DNA]</scope>
    <source>
        <tissue evidence="3">Muscle</tissue>
    </source>
</reference>
<sequence length="403" mass="45940">MKEHIKVQARRTERQIQEQFKKLHRFLEQEEEARMAALWEEEEQKSQMMKQKTEALSREIAALSDTVRATEDELRAEDVLFLNAYKAAAARVQRRPLLEDPQLLSGALIDQAKHLGNLTFNIWSQMKHLVSYSPVVLDPNTAGSRLVLSEDLTVVRPGHLQPLPDNPERIHGYYYFSVLGSEGFGSGTHSWEVRVGAGAVWSVGVLAASARRKGRIPSGLWKIEFFYGRYNTFSPSEPETDLVVREKLRRIRCAATIVILCIGETHNLINYVSFINYLSYGVTIAGLLYHRWKKPNLFRPIKVNLMVPVCYLMFWVLLLGFSLYSEPLVCGVGLVIMLTGVPVYFLGVHWKEKPKCIYNFIERATYVGQRLCFVVFPQIDPIQMDDPSEWTDPSGRSSLAATS</sequence>
<dbReference type="CDD" id="cd22249">
    <property type="entry name" value="UDM1_RNF168_RNF169-like"/>
    <property type="match status" value="1"/>
</dbReference>
<dbReference type="InterPro" id="IPR001870">
    <property type="entry name" value="B30.2/SPRY"/>
</dbReference>
<evidence type="ECO:0000313" key="4">
    <source>
        <dbReference type="Proteomes" id="UP000314294"/>
    </source>
</evidence>
<dbReference type="PROSITE" id="PS50188">
    <property type="entry name" value="B302_SPRY"/>
    <property type="match status" value="1"/>
</dbReference>